<feature type="region of interest" description="Disordered" evidence="1">
    <location>
        <begin position="74"/>
        <end position="116"/>
    </location>
</feature>
<name>A0AAW0NF78_9GOBI</name>
<keyword evidence="3" id="KW-1185">Reference proteome</keyword>
<feature type="region of interest" description="Disordered" evidence="1">
    <location>
        <begin position="151"/>
        <end position="471"/>
    </location>
</feature>
<dbReference type="InterPro" id="IPR045914">
    <property type="entry name" value="Zn532-like"/>
</dbReference>
<feature type="compositionally biased region" description="Basic and acidic residues" evidence="1">
    <location>
        <begin position="372"/>
        <end position="387"/>
    </location>
</feature>
<accession>A0AAW0NF78</accession>
<comment type="caution">
    <text evidence="2">The sequence shown here is derived from an EMBL/GenBank/DDBJ whole genome shotgun (WGS) entry which is preliminary data.</text>
</comment>
<feature type="compositionally biased region" description="Low complexity" evidence="1">
    <location>
        <begin position="151"/>
        <end position="162"/>
    </location>
</feature>
<reference evidence="3" key="1">
    <citation type="submission" date="2024-04" db="EMBL/GenBank/DDBJ databases">
        <title>Salinicola lusitanus LLJ914,a marine bacterium isolated from the Okinawa Trough.</title>
        <authorList>
            <person name="Li J."/>
        </authorList>
    </citation>
    <scope>NUCLEOTIDE SEQUENCE [LARGE SCALE GENOMIC DNA]</scope>
</reference>
<dbReference type="PANTHER" id="PTHR47222:SF2">
    <property type="entry name" value="ZINC FINGER PROTEIN 687"/>
    <property type="match status" value="1"/>
</dbReference>
<evidence type="ECO:0000313" key="2">
    <source>
        <dbReference type="EMBL" id="KAK7898905.1"/>
    </source>
</evidence>
<gene>
    <name evidence="2" type="ORF">WMY93_019758</name>
</gene>
<dbReference type="PANTHER" id="PTHR47222">
    <property type="entry name" value="ZINC FINGER PROTEIN 532-RELATED"/>
    <property type="match status" value="1"/>
</dbReference>
<feature type="compositionally biased region" description="Polar residues" evidence="1">
    <location>
        <begin position="361"/>
        <end position="370"/>
    </location>
</feature>
<dbReference type="EMBL" id="JBBPFD010000014">
    <property type="protein sequence ID" value="KAK7898905.1"/>
    <property type="molecule type" value="Genomic_DNA"/>
</dbReference>
<evidence type="ECO:0000256" key="1">
    <source>
        <dbReference type="SAM" id="MobiDB-lite"/>
    </source>
</evidence>
<feature type="compositionally biased region" description="Low complexity" evidence="1">
    <location>
        <begin position="212"/>
        <end position="227"/>
    </location>
</feature>
<organism evidence="2 3">
    <name type="scientific">Mugilogobius chulae</name>
    <name type="common">yellowstripe goby</name>
    <dbReference type="NCBI Taxonomy" id="88201"/>
    <lineage>
        <taxon>Eukaryota</taxon>
        <taxon>Metazoa</taxon>
        <taxon>Chordata</taxon>
        <taxon>Craniata</taxon>
        <taxon>Vertebrata</taxon>
        <taxon>Euteleostomi</taxon>
        <taxon>Actinopterygii</taxon>
        <taxon>Neopterygii</taxon>
        <taxon>Teleostei</taxon>
        <taxon>Neoteleostei</taxon>
        <taxon>Acanthomorphata</taxon>
        <taxon>Gobiaria</taxon>
        <taxon>Gobiiformes</taxon>
        <taxon>Gobioidei</taxon>
        <taxon>Gobiidae</taxon>
        <taxon>Gobionellinae</taxon>
        <taxon>Mugilogobius</taxon>
    </lineage>
</organism>
<feature type="compositionally biased region" description="Polar residues" evidence="1">
    <location>
        <begin position="326"/>
        <end position="342"/>
    </location>
</feature>
<feature type="compositionally biased region" description="Polar residues" evidence="1">
    <location>
        <begin position="276"/>
        <end position="288"/>
    </location>
</feature>
<evidence type="ECO:0000313" key="3">
    <source>
        <dbReference type="Proteomes" id="UP001460270"/>
    </source>
</evidence>
<dbReference type="AlphaFoldDB" id="A0AAW0NF78"/>
<feature type="compositionally biased region" description="Basic and acidic residues" evidence="1">
    <location>
        <begin position="438"/>
        <end position="465"/>
    </location>
</feature>
<feature type="compositionally biased region" description="Polar residues" evidence="1">
    <location>
        <begin position="163"/>
        <end position="180"/>
    </location>
</feature>
<dbReference type="Proteomes" id="UP001460270">
    <property type="component" value="Unassembled WGS sequence"/>
</dbReference>
<sequence>MTPLLCLGLSSAANSPAFGRKKYVCSKWPKIPRLYAFQIAWSHPGMGDMKTPDFDDLLAAFDIPDIDAKEAIQSAPDENEAPHSGAPGSALGKPESVVNVGSSLRPPSPSDSQTDTSIVRVDVGPRLGACAPGVAESEPLNHNGFGTSAVSSSLPLNQSQSNGAPWSVNTNKVSSETTGSKTHKQGGNIFNRLKPLVSQGAGDPVGRARKMQLLQQQHQQQQQQQQQDTGQERPDDVKAALPSSSSSPAGSSPLAAAGPVGLASPFFSPSKPVLPTASQPLHSAQPFNGASKGGFQHTPMDEEDSDPDLGSPLVIQETPDSPVCTELSQRYKSDSTQPSSSLAPHPKPGDTPSGASMGVSMPQSGVTESPTLEDRHPEHVIEERDSPESPEPEMPKSTAQVASKRCSSPAVASTPPPSELREPKEEEEEMEVGNGIDRIVDGKGDTEKSENAKIGEEKMDVEHTKSKTSGQTLTLPQCLLVLHPAPSKFE</sequence>
<proteinExistence type="predicted"/>
<feature type="compositionally biased region" description="Low complexity" evidence="1">
    <location>
        <begin position="239"/>
        <end position="259"/>
    </location>
</feature>
<protein>
    <submittedName>
        <fullName evidence="2">Uncharacterized protein</fullName>
    </submittedName>
</protein>